<reference evidence="2" key="1">
    <citation type="submission" date="2019-02" db="EMBL/GenBank/DDBJ databases">
        <authorList>
            <person name="Gruber-Vodicka R. H."/>
            <person name="Seah K. B. B."/>
        </authorList>
    </citation>
    <scope>NUCLEOTIDE SEQUENCE</scope>
    <source>
        <strain evidence="2">BECK_S313</strain>
    </source>
</reference>
<feature type="domain" description="AB hydrolase-1" evidence="1">
    <location>
        <begin position="23"/>
        <end position="245"/>
    </location>
</feature>
<dbReference type="SUPFAM" id="SSF53474">
    <property type="entry name" value="alpha/beta-Hydrolases"/>
    <property type="match status" value="1"/>
</dbReference>
<name>A0A450WHJ0_9GAMM</name>
<dbReference type="InterPro" id="IPR000073">
    <property type="entry name" value="AB_hydrolase_1"/>
</dbReference>
<dbReference type="Gene3D" id="3.40.50.1820">
    <property type="entry name" value="alpha/beta hydrolase"/>
    <property type="match status" value="1"/>
</dbReference>
<dbReference type="PRINTS" id="PR00111">
    <property type="entry name" value="ABHYDROLASE"/>
</dbReference>
<protein>
    <submittedName>
        <fullName evidence="2">Pimeloyl-ACP methyl ester carboxylesterase</fullName>
    </submittedName>
</protein>
<dbReference type="Pfam" id="PF12697">
    <property type="entry name" value="Abhydrolase_6"/>
    <property type="match status" value="1"/>
</dbReference>
<dbReference type="PANTHER" id="PTHR43433:SF1">
    <property type="entry name" value="BLL5160 PROTEIN"/>
    <property type="match status" value="1"/>
</dbReference>
<proteinExistence type="predicted"/>
<organism evidence="2">
    <name type="scientific">Candidatus Kentrum sp. LPFa</name>
    <dbReference type="NCBI Taxonomy" id="2126335"/>
    <lineage>
        <taxon>Bacteria</taxon>
        <taxon>Pseudomonadati</taxon>
        <taxon>Pseudomonadota</taxon>
        <taxon>Gammaproteobacteria</taxon>
        <taxon>Candidatus Kentrum</taxon>
    </lineage>
</organism>
<dbReference type="PANTHER" id="PTHR43433">
    <property type="entry name" value="HYDROLASE, ALPHA/BETA FOLD FAMILY PROTEIN"/>
    <property type="match status" value="1"/>
</dbReference>
<dbReference type="EMBL" id="CAADFK010000097">
    <property type="protein sequence ID" value="VFK16527.1"/>
    <property type="molecule type" value="Genomic_DNA"/>
</dbReference>
<dbReference type="InterPro" id="IPR050471">
    <property type="entry name" value="AB_hydrolase"/>
</dbReference>
<gene>
    <name evidence="2" type="ORF">BECKLPF1236B_GA0070989_10974</name>
</gene>
<evidence type="ECO:0000259" key="1">
    <source>
        <dbReference type="Pfam" id="PF12697"/>
    </source>
</evidence>
<dbReference type="InterPro" id="IPR029058">
    <property type="entry name" value="AB_hydrolase_fold"/>
</dbReference>
<dbReference type="AlphaFoldDB" id="A0A450WHJ0"/>
<accession>A0A450WHJ0</accession>
<sequence>MPYAINGDIRIYYQLHGTDGPALVFAHGGGGNAASWWQQIPAFLSDHKVVVFDHRGFGRSICPVEAQNPSLFEGDLMAVMDAAEIQRATLVCQSMGGWTGARAAVHHPDRVRAVFLANTPGAARTPATWDNMQTLQVRLRESGLVNVAISQAFVDRDPAGAFLYNQISACNTNARPNMLEEASYVTPDDIKACGIPFQVLASEWDPVFPPALLEGVARDIGASYVCIPGAGHSTYFEQPEAFNAALRAFLGFLAD</sequence>
<evidence type="ECO:0000313" key="2">
    <source>
        <dbReference type="EMBL" id="VFK16527.1"/>
    </source>
</evidence>